<dbReference type="Proteomes" id="UP000295278">
    <property type="component" value="Unassembled WGS sequence"/>
</dbReference>
<evidence type="ECO:0000313" key="3">
    <source>
        <dbReference type="EMBL" id="TDD77166.1"/>
    </source>
</evidence>
<keyword evidence="4" id="KW-1185">Reference proteome</keyword>
<organism evidence="3 4">
    <name type="scientific">Flavobacterium caseinilyticum</name>
    <dbReference type="NCBI Taxonomy" id="2541732"/>
    <lineage>
        <taxon>Bacteria</taxon>
        <taxon>Pseudomonadati</taxon>
        <taxon>Bacteroidota</taxon>
        <taxon>Flavobacteriia</taxon>
        <taxon>Flavobacteriales</taxon>
        <taxon>Flavobacteriaceae</taxon>
        <taxon>Flavobacterium</taxon>
    </lineage>
</organism>
<dbReference type="AlphaFoldDB" id="A0A4R5AZ80"/>
<dbReference type="PANTHER" id="PTHR30349">
    <property type="entry name" value="PHAGE INTEGRASE-RELATED"/>
    <property type="match status" value="1"/>
</dbReference>
<dbReference type="GO" id="GO:0006310">
    <property type="term" value="P:DNA recombination"/>
    <property type="evidence" value="ECO:0007669"/>
    <property type="project" value="UniProtKB-KW"/>
</dbReference>
<dbReference type="InterPro" id="IPR050090">
    <property type="entry name" value="Tyrosine_recombinase_XerCD"/>
</dbReference>
<dbReference type="EMBL" id="SMFM01000002">
    <property type="protein sequence ID" value="TDD77166.1"/>
    <property type="molecule type" value="Genomic_DNA"/>
</dbReference>
<dbReference type="SUPFAM" id="SSF56349">
    <property type="entry name" value="DNA breaking-rejoining enzymes"/>
    <property type="match status" value="1"/>
</dbReference>
<accession>A0A4R5AZ80</accession>
<gene>
    <name evidence="3" type="ORF">E0F89_06080</name>
</gene>
<dbReference type="InterPro" id="IPR013762">
    <property type="entry name" value="Integrase-like_cat_sf"/>
</dbReference>
<comment type="caution">
    <text evidence="3">The sequence shown here is derived from an EMBL/GenBank/DDBJ whole genome shotgun (WGS) entry which is preliminary data.</text>
</comment>
<sequence>MLWEECSFDQIKTKIMATLKYYIVGKKSPSEIRIRFISGRSTDTGAGINVFIDPKYWDQDNQKIRNVIAVPNRDKLNSKLSELKIHLFNAVNEDFMEGEILNKIWLEKSVAKFFNRPSNELKKAPELHKLYLTDFATWWLKEKAPKFKVSADKYMEERTQSHYTILNKLIQKFEGKDKIKFSSIDDTLLDNFSEFLTAESYAEKTARRMIGRFKFFCGRAEAENILINQSYKNRVFVTKENHDYKEPYFDELEINKIYNHDFSENPTLDNVRDNLIIGLWTGLRISDFLSKLKLDNFHDDFIEIQTEKTKTWVSIPVHWMIHDILKKRNGALPEKICDPKFNKHIKTIAGILKFDTQMMGGVAKVDPKTKVKRKVVSLYPKHELITSHICRRSFATNIYGTVSNSTLMAICGWKSEEQMLDYIKKTNREHAESLKKVWDINYKKVN</sequence>
<evidence type="ECO:0000313" key="4">
    <source>
        <dbReference type="Proteomes" id="UP000295278"/>
    </source>
</evidence>
<keyword evidence="1" id="KW-0233">DNA recombination</keyword>
<dbReference type="InterPro" id="IPR011010">
    <property type="entry name" value="DNA_brk_join_enz"/>
</dbReference>
<evidence type="ECO:0000256" key="1">
    <source>
        <dbReference type="ARBA" id="ARBA00023172"/>
    </source>
</evidence>
<dbReference type="Pfam" id="PF13102">
    <property type="entry name" value="Phage_int_SAM_5"/>
    <property type="match status" value="1"/>
</dbReference>
<reference evidence="3 4" key="1">
    <citation type="submission" date="2019-03" db="EMBL/GenBank/DDBJ databases">
        <title>Flavobacterium AT-3-2 sp. nov., isolated from arctic soil.</title>
        <authorList>
            <person name="Chaudhary D.K."/>
        </authorList>
    </citation>
    <scope>NUCLEOTIDE SEQUENCE [LARGE SCALE GENOMIC DNA]</scope>
    <source>
        <strain evidence="3 4">AT-3-2</strain>
    </source>
</reference>
<dbReference type="PANTHER" id="PTHR30349:SF64">
    <property type="entry name" value="PROPHAGE INTEGRASE INTD-RELATED"/>
    <property type="match status" value="1"/>
</dbReference>
<dbReference type="Gene3D" id="1.10.443.10">
    <property type="entry name" value="Intergrase catalytic core"/>
    <property type="match status" value="1"/>
</dbReference>
<dbReference type="InterPro" id="IPR025269">
    <property type="entry name" value="SAM-like_dom"/>
</dbReference>
<evidence type="ECO:0000259" key="2">
    <source>
        <dbReference type="Pfam" id="PF13102"/>
    </source>
</evidence>
<dbReference type="GO" id="GO:0003677">
    <property type="term" value="F:DNA binding"/>
    <property type="evidence" value="ECO:0007669"/>
    <property type="project" value="InterPro"/>
</dbReference>
<name>A0A4R5AZ80_9FLAO</name>
<dbReference type="GO" id="GO:0015074">
    <property type="term" value="P:DNA integration"/>
    <property type="evidence" value="ECO:0007669"/>
    <property type="project" value="InterPro"/>
</dbReference>
<feature type="domain" description="Phage integrase SAM-like" evidence="2">
    <location>
        <begin position="156"/>
        <end position="232"/>
    </location>
</feature>
<proteinExistence type="predicted"/>
<dbReference type="OrthoDB" id="892893at2"/>
<protein>
    <submittedName>
        <fullName evidence="3">Integrase</fullName>
    </submittedName>
</protein>